<dbReference type="AlphaFoldDB" id="A0A9D1GZV1"/>
<dbReference type="CDD" id="cd07820">
    <property type="entry name" value="SRPBCC_3"/>
    <property type="match status" value="1"/>
</dbReference>
<evidence type="ECO:0000313" key="5">
    <source>
        <dbReference type="EMBL" id="HIT75815.1"/>
    </source>
</evidence>
<sequence length="470" mass="50777">MDSAHGPSNQEPTPQGVTTQTHQVRVAEVPASEAFTWHTRPGAMLRLTPAALASVVAEPEPGLAVGTHARLRVGPGPGIGWVAEHTERWSDPDTGRYGFVDEQLRGPFRRWQHRHLISEADPSGAVIRDEVSWALPRLAGPGRGITAHQVERMLQYRARQVVADLTWQQQHPGPRLSIAVTGAGGLVGRQLVAFLSSQGHRVRALRRGSDWDPDQDWVARGVLDEVDVVVHLAGEPIGRRFTAAHKERILTSRTRSTALLARTLADLSADGRERSLVCASAMGWYGADTGDVVLDEDRPSGHDFLAEVCRAWEQAAEPARAAGLRTVHVRTGIVQSAAGGQLALQLPLFRAGVGGPLGSGRQWMSWIALDDLVGLYALAVVDPSLSGPVNAAAPEPVRADEYAAVLAKVLSRPHALRVPPLGPRLLLGREGAEQLALADNRLSSARAESWGHRFRFPDLDAALRHELCVV</sequence>
<reference evidence="5" key="1">
    <citation type="submission" date="2020-10" db="EMBL/GenBank/DDBJ databases">
        <authorList>
            <person name="Gilroy R."/>
        </authorList>
    </citation>
    <scope>NUCLEOTIDE SEQUENCE</scope>
    <source>
        <strain evidence="5">ChiGjej1B1-24693</strain>
    </source>
</reference>
<dbReference type="Gene3D" id="3.40.50.720">
    <property type="entry name" value="NAD(P)-binding Rossmann-like Domain"/>
    <property type="match status" value="1"/>
</dbReference>
<feature type="domain" description="DUF1731" evidence="4">
    <location>
        <begin position="418"/>
        <end position="465"/>
    </location>
</feature>
<comment type="caution">
    <text evidence="5">The sequence shown here is derived from an EMBL/GenBank/DDBJ whole genome shotgun (WGS) entry which is preliminary data.</text>
</comment>
<accession>A0A9D1GZV1</accession>
<dbReference type="NCBIfam" id="TIGR01777">
    <property type="entry name" value="yfcH"/>
    <property type="match status" value="1"/>
</dbReference>
<proteinExistence type="inferred from homology"/>
<name>A0A9D1GZV1_9ACTN</name>
<dbReference type="PANTHER" id="PTHR11092">
    <property type="entry name" value="SUGAR NUCLEOTIDE EPIMERASE RELATED"/>
    <property type="match status" value="1"/>
</dbReference>
<evidence type="ECO:0000313" key="6">
    <source>
        <dbReference type="Proteomes" id="UP000886842"/>
    </source>
</evidence>
<feature type="domain" description="NAD-dependent epimerase/dehydratase" evidence="3">
    <location>
        <begin position="178"/>
        <end position="382"/>
    </location>
</feature>
<evidence type="ECO:0000256" key="2">
    <source>
        <dbReference type="SAM" id="MobiDB-lite"/>
    </source>
</evidence>
<dbReference type="PANTHER" id="PTHR11092:SF0">
    <property type="entry name" value="EPIMERASE FAMILY PROTEIN SDR39U1"/>
    <property type="match status" value="1"/>
</dbReference>
<dbReference type="Gene3D" id="3.30.530.20">
    <property type="match status" value="1"/>
</dbReference>
<organism evidence="5 6">
    <name type="scientific">Candidatus Avipropionibacterium avicola</name>
    <dbReference type="NCBI Taxonomy" id="2840701"/>
    <lineage>
        <taxon>Bacteria</taxon>
        <taxon>Bacillati</taxon>
        <taxon>Actinomycetota</taxon>
        <taxon>Actinomycetes</taxon>
        <taxon>Propionibacteriales</taxon>
        <taxon>Propionibacteriaceae</taxon>
        <taxon>Propionibacteriaceae incertae sedis</taxon>
        <taxon>Candidatus Avipropionibacterium</taxon>
    </lineage>
</organism>
<dbReference type="InterPro" id="IPR023393">
    <property type="entry name" value="START-like_dom_sf"/>
</dbReference>
<dbReference type="SUPFAM" id="SSF51735">
    <property type="entry name" value="NAD(P)-binding Rossmann-fold domains"/>
    <property type="match status" value="1"/>
</dbReference>
<dbReference type="Pfam" id="PF01370">
    <property type="entry name" value="Epimerase"/>
    <property type="match status" value="1"/>
</dbReference>
<dbReference type="EMBL" id="DVLP01000283">
    <property type="protein sequence ID" value="HIT75815.1"/>
    <property type="molecule type" value="Genomic_DNA"/>
</dbReference>
<dbReference type="InterPro" id="IPR036291">
    <property type="entry name" value="NAD(P)-bd_dom_sf"/>
</dbReference>
<feature type="region of interest" description="Disordered" evidence="2">
    <location>
        <begin position="1"/>
        <end position="21"/>
    </location>
</feature>
<reference evidence="5" key="2">
    <citation type="journal article" date="2021" name="PeerJ">
        <title>Extensive microbial diversity within the chicken gut microbiome revealed by metagenomics and culture.</title>
        <authorList>
            <person name="Gilroy R."/>
            <person name="Ravi A."/>
            <person name="Getino M."/>
            <person name="Pursley I."/>
            <person name="Horton D.L."/>
            <person name="Alikhan N.F."/>
            <person name="Baker D."/>
            <person name="Gharbi K."/>
            <person name="Hall N."/>
            <person name="Watson M."/>
            <person name="Adriaenssens E.M."/>
            <person name="Foster-Nyarko E."/>
            <person name="Jarju S."/>
            <person name="Secka A."/>
            <person name="Antonio M."/>
            <person name="Oren A."/>
            <person name="Chaudhuri R.R."/>
            <person name="La Ragione R."/>
            <person name="Hildebrand F."/>
            <person name="Pallen M.J."/>
        </authorList>
    </citation>
    <scope>NUCLEOTIDE SEQUENCE</scope>
    <source>
        <strain evidence="5">ChiGjej1B1-24693</strain>
    </source>
</reference>
<dbReference type="Proteomes" id="UP000886842">
    <property type="component" value="Unassembled WGS sequence"/>
</dbReference>
<evidence type="ECO:0000259" key="3">
    <source>
        <dbReference type="Pfam" id="PF01370"/>
    </source>
</evidence>
<dbReference type="InterPro" id="IPR010099">
    <property type="entry name" value="SDR39U1"/>
</dbReference>
<evidence type="ECO:0000256" key="1">
    <source>
        <dbReference type="ARBA" id="ARBA00009353"/>
    </source>
</evidence>
<comment type="similarity">
    <text evidence="1">Belongs to the NAD(P)-dependent epimerase/dehydratase family. SDR39U1 subfamily.</text>
</comment>
<dbReference type="InterPro" id="IPR001509">
    <property type="entry name" value="Epimerase_deHydtase"/>
</dbReference>
<protein>
    <submittedName>
        <fullName evidence="5">TIGR01777 family protein</fullName>
    </submittedName>
</protein>
<dbReference type="SUPFAM" id="SSF55961">
    <property type="entry name" value="Bet v1-like"/>
    <property type="match status" value="1"/>
</dbReference>
<dbReference type="Pfam" id="PF08338">
    <property type="entry name" value="DUF1731"/>
    <property type="match status" value="1"/>
</dbReference>
<gene>
    <name evidence="5" type="ORF">IAA98_09535</name>
</gene>
<evidence type="ECO:0000259" key="4">
    <source>
        <dbReference type="Pfam" id="PF08338"/>
    </source>
</evidence>
<dbReference type="InterPro" id="IPR013549">
    <property type="entry name" value="DUF1731"/>
</dbReference>